<accession>A0A5R9QTB9</accession>
<evidence type="ECO:0000256" key="1">
    <source>
        <dbReference type="SAM" id="SignalP"/>
    </source>
</evidence>
<sequence>MHLSNITALALAMGLAFCAHAHASANTPADLGSSLTPVGAEKAGNADGSIPAWDGGLKPDAGQVDAKGGYADPYAAEKPLFSITPANAGQYSQWLSPGEQAMLKRYPNTYRINVYPSHRSARLPDEINAATRDNASKAKLADGGNGVLNYQRGVPFPLPSEGVEAIWNHITRYRGGSIERTFSSANVKENGVYSLVRSQTDMNYAETVDDLPQDANLLYLFKTRVLEPARLSGEAVLTHEPMDQVAEPRAAWQYIPGQRRVRRAPLIAYDNSARYSDGMVTADSLDGFNGAPDRYDWKLVGKQELFVPYNSFRLYDRTVKYADILKTGHLNPDLARFEKHRVWVVEATLKPGARHVYSKRRYYLDEDSWNILLGELYDSRGELWRNYQSHAMPYYDKQFTYEALAAAYDLISGRYFVNGLMNEESSGLKTGQHAKMSDYTPSDLRRWAK</sequence>
<proteinExistence type="predicted"/>
<name>A0A5R9QTB9_9PSED</name>
<dbReference type="CDD" id="cd16329">
    <property type="entry name" value="LolA_like"/>
    <property type="match status" value="1"/>
</dbReference>
<reference evidence="2 3" key="1">
    <citation type="submission" date="2019-04" db="EMBL/GenBank/DDBJ databases">
        <authorList>
            <person name="Li M."/>
        </authorList>
    </citation>
    <scope>NUCLEOTIDE SEQUENCE [LARGE SCALE GENOMIC DNA]</scope>
    <source>
        <strain evidence="2 3">LAM1902</strain>
    </source>
</reference>
<feature type="chain" id="PRO_5024310989" evidence="1">
    <location>
        <begin position="22"/>
        <end position="449"/>
    </location>
</feature>
<feature type="signal peptide" evidence="1">
    <location>
        <begin position="1"/>
        <end position="21"/>
    </location>
</feature>
<keyword evidence="1" id="KW-0732">Signal</keyword>
<organism evidence="2 3">
    <name type="scientific">Pseudomonas nicosulfuronedens</name>
    <dbReference type="NCBI Taxonomy" id="2571105"/>
    <lineage>
        <taxon>Bacteria</taxon>
        <taxon>Pseudomonadati</taxon>
        <taxon>Pseudomonadota</taxon>
        <taxon>Gammaproteobacteria</taxon>
        <taxon>Pseudomonadales</taxon>
        <taxon>Pseudomonadaceae</taxon>
        <taxon>Pseudomonas</taxon>
    </lineage>
</organism>
<comment type="caution">
    <text evidence="2">The sequence shown here is derived from an EMBL/GenBank/DDBJ whole genome shotgun (WGS) entry which is preliminary data.</text>
</comment>
<protein>
    <submittedName>
        <fullName evidence="2">DUF1329 domain-containing protein</fullName>
    </submittedName>
</protein>
<dbReference type="RefSeq" id="WP_138525678.1">
    <property type="nucleotide sequence ID" value="NZ_JAOCBK010000022.1"/>
</dbReference>
<dbReference type="Gene3D" id="2.50.20.10">
    <property type="entry name" value="Lipoprotein localisation LolA/LolB/LppX"/>
    <property type="match status" value="1"/>
</dbReference>
<gene>
    <name evidence="2" type="ORF">FAS41_22795</name>
</gene>
<dbReference type="Pfam" id="PF07044">
    <property type="entry name" value="DUF1329"/>
    <property type="match status" value="1"/>
</dbReference>
<dbReference type="EMBL" id="SWDV01000033">
    <property type="protein sequence ID" value="TLX72506.1"/>
    <property type="molecule type" value="Genomic_DNA"/>
</dbReference>
<dbReference type="Proteomes" id="UP000306635">
    <property type="component" value="Unassembled WGS sequence"/>
</dbReference>
<evidence type="ECO:0000313" key="3">
    <source>
        <dbReference type="Proteomes" id="UP000306635"/>
    </source>
</evidence>
<dbReference type="AlphaFoldDB" id="A0A5R9QTB9"/>
<dbReference type="OrthoDB" id="178023at2"/>
<dbReference type="InterPro" id="IPR010752">
    <property type="entry name" value="DUF1329"/>
</dbReference>
<evidence type="ECO:0000313" key="2">
    <source>
        <dbReference type="EMBL" id="TLX72506.1"/>
    </source>
</evidence>
<keyword evidence="3" id="KW-1185">Reference proteome</keyword>